<evidence type="ECO:0000256" key="5">
    <source>
        <dbReference type="ARBA" id="ARBA00022519"/>
    </source>
</evidence>
<keyword evidence="9" id="KW-0472">Membrane</keyword>
<keyword evidence="7 10" id="KW-0653">Protein transport</keyword>
<evidence type="ECO:0000313" key="15">
    <source>
        <dbReference type="EMBL" id="MQU16604.1"/>
    </source>
</evidence>
<feature type="domain" description="GspL cytoplasmic actin-ATPase-like" evidence="11">
    <location>
        <begin position="96"/>
        <end position="224"/>
    </location>
</feature>
<evidence type="ECO:0000313" key="19">
    <source>
        <dbReference type="Proteomes" id="UP000713985"/>
    </source>
</evidence>
<evidence type="ECO:0000313" key="18">
    <source>
        <dbReference type="Proteomes" id="UP000443000"/>
    </source>
</evidence>
<dbReference type="GO" id="GO:0005886">
    <property type="term" value="C:plasma membrane"/>
    <property type="evidence" value="ECO:0007669"/>
    <property type="project" value="UniProtKB-SubCell"/>
</dbReference>
<dbReference type="Gene3D" id="3.30.1360.100">
    <property type="entry name" value="General secretion pathway protein M, EpsM"/>
    <property type="match status" value="1"/>
</dbReference>
<dbReference type="InterPro" id="IPR043129">
    <property type="entry name" value="ATPase_NBD"/>
</dbReference>
<dbReference type="Proteomes" id="UP000713985">
    <property type="component" value="Unassembled WGS sequence"/>
</dbReference>
<evidence type="ECO:0000256" key="4">
    <source>
        <dbReference type="ARBA" id="ARBA00022475"/>
    </source>
</evidence>
<comment type="subcellular location">
    <subcellularLocation>
        <location evidence="1">Cell inner membrane</location>
        <topology evidence="1">Single-pass membrane protein</topology>
    </subcellularLocation>
</comment>
<comment type="caution">
    <text evidence="14">The sequence shown here is derived from an EMBL/GenBank/DDBJ whole genome shotgun (WGS) entry which is preliminary data.</text>
</comment>
<dbReference type="AlphaFoldDB" id="A0A6A7YYJ6"/>
<dbReference type="EMBL" id="WIWP01000062">
    <property type="protein sequence ID" value="MQT28237.1"/>
    <property type="molecule type" value="Genomic_DNA"/>
</dbReference>
<comment type="similarity">
    <text evidence="2 10">Belongs to the GSP L family.</text>
</comment>
<dbReference type="SUPFAM" id="SSF53067">
    <property type="entry name" value="Actin-like ATPase domain"/>
    <property type="match status" value="1"/>
</dbReference>
<keyword evidence="8" id="KW-1133">Transmembrane helix</keyword>
<evidence type="ECO:0000256" key="1">
    <source>
        <dbReference type="ARBA" id="ARBA00004377"/>
    </source>
</evidence>
<evidence type="ECO:0000259" key="11">
    <source>
        <dbReference type="Pfam" id="PF05134"/>
    </source>
</evidence>
<dbReference type="Pfam" id="PF05134">
    <property type="entry name" value="T2SSL"/>
    <property type="match status" value="1"/>
</dbReference>
<evidence type="ECO:0000256" key="7">
    <source>
        <dbReference type="ARBA" id="ARBA00022927"/>
    </source>
</evidence>
<dbReference type="Pfam" id="PF12693">
    <property type="entry name" value="GspL_C"/>
    <property type="match status" value="1"/>
</dbReference>
<dbReference type="EMBL" id="WIWC01000011">
    <property type="protein sequence ID" value="MQT80330.1"/>
    <property type="molecule type" value="Genomic_DNA"/>
</dbReference>
<protein>
    <recommendedName>
        <fullName evidence="10">Type II secretion system protein L</fullName>
        <shortName evidence="10">T2SS protein L</shortName>
    </recommendedName>
</protein>
<organism evidence="14">
    <name type="scientific">Pseudomonas helleri</name>
    <dbReference type="NCBI Taxonomy" id="1608996"/>
    <lineage>
        <taxon>Bacteria</taxon>
        <taxon>Pseudomonadati</taxon>
        <taxon>Pseudomonadota</taxon>
        <taxon>Gammaproteobacteria</taxon>
        <taxon>Pseudomonadales</taxon>
        <taxon>Pseudomonadaceae</taxon>
        <taxon>Pseudomonas</taxon>
    </lineage>
</organism>
<keyword evidence="6" id="KW-0812">Transmembrane</keyword>
<evidence type="ECO:0000256" key="2">
    <source>
        <dbReference type="ARBA" id="ARBA00005318"/>
    </source>
</evidence>
<evidence type="ECO:0000259" key="12">
    <source>
        <dbReference type="Pfam" id="PF12693"/>
    </source>
</evidence>
<dbReference type="InterPro" id="IPR025691">
    <property type="entry name" value="GspL_pp_dom"/>
</dbReference>
<dbReference type="EMBL" id="WIVT01000009">
    <property type="protein sequence ID" value="MQU16604.1"/>
    <property type="molecule type" value="Genomic_DNA"/>
</dbReference>
<evidence type="ECO:0000256" key="3">
    <source>
        <dbReference type="ARBA" id="ARBA00022448"/>
    </source>
</evidence>
<evidence type="ECO:0000256" key="6">
    <source>
        <dbReference type="ARBA" id="ARBA00022692"/>
    </source>
</evidence>
<keyword evidence="3 10" id="KW-0813">Transport</keyword>
<keyword evidence="5" id="KW-0997">Cell inner membrane</keyword>
<dbReference type="InterPro" id="IPR024230">
    <property type="entry name" value="GspL_cyto_dom"/>
</dbReference>
<evidence type="ECO:0000256" key="9">
    <source>
        <dbReference type="ARBA" id="ARBA00023136"/>
    </source>
</evidence>
<dbReference type="PIRSF" id="PIRSF015761">
    <property type="entry name" value="Protein_L"/>
    <property type="match status" value="1"/>
</dbReference>
<dbReference type="GO" id="GO:0015628">
    <property type="term" value="P:protein secretion by the type II secretion system"/>
    <property type="evidence" value="ECO:0007669"/>
    <property type="project" value="InterPro"/>
</dbReference>
<evidence type="ECO:0000256" key="8">
    <source>
        <dbReference type="ARBA" id="ARBA00022989"/>
    </source>
</evidence>
<dbReference type="CDD" id="cd24017">
    <property type="entry name" value="ASKHA_T2SSL_N"/>
    <property type="match status" value="1"/>
</dbReference>
<dbReference type="NCBIfam" id="TIGR01709">
    <property type="entry name" value="typeII_sec_gspL"/>
    <property type="match status" value="1"/>
</dbReference>
<gene>
    <name evidence="15" type="ORF">GHN41_09155</name>
    <name evidence="14" type="ORF">GHN86_09700</name>
    <name evidence="13" type="ORF">GHN94_20735</name>
    <name evidence="16" type="ORF">GHO29_06555</name>
</gene>
<keyword evidence="4" id="KW-1003">Cell membrane</keyword>
<dbReference type="Proteomes" id="UP000443000">
    <property type="component" value="Unassembled WGS sequence"/>
</dbReference>
<dbReference type="EMBL" id="WIVW01000005">
    <property type="protein sequence ID" value="MQU26146.1"/>
    <property type="molecule type" value="Genomic_DNA"/>
</dbReference>
<dbReference type="Gene3D" id="3.30.420.380">
    <property type="match status" value="1"/>
</dbReference>
<dbReference type="Proteomes" id="UP000437970">
    <property type="component" value="Unassembled WGS sequence"/>
</dbReference>
<dbReference type="OrthoDB" id="7011844at2"/>
<evidence type="ECO:0000313" key="14">
    <source>
        <dbReference type="EMBL" id="MQT80330.1"/>
    </source>
</evidence>
<dbReference type="GO" id="GO:0009276">
    <property type="term" value="C:Gram-negative-bacterium-type cell wall"/>
    <property type="evidence" value="ECO:0007669"/>
    <property type="project" value="InterPro"/>
</dbReference>
<evidence type="ECO:0000313" key="17">
    <source>
        <dbReference type="Proteomes" id="UP000437970"/>
    </source>
</evidence>
<evidence type="ECO:0000313" key="16">
    <source>
        <dbReference type="EMBL" id="MQU26146.1"/>
    </source>
</evidence>
<sequence>MWLVTLKPISGTSCSGACWRPNTANPLMNSWLYLTAHCVTEGPETDVDTACVSIWHDPAAIENLSLNEAAVRLKDREVNLILPMELCSWLLTEPWPNKRRPSTQALAFAVEDQLAEDLEQLHIAVGHMDAQRRYPLMMIHKERFKGLLELLDQRGLNIVSVQVDADLLPPEAACKAQWDGRWIVGGALEARLALSGPALDLVAARLPNPLTEGVIDWSVPHTHAINLLQGEFARRAQGLPWRRFSAALLLMFAFALGFTHLRSNVLEDKAAQIYAQSEARFKTLYPEQTRIVDLSAQLKVLQQQGAPAGNGHMLRLLQLTEQVLGASSVDVQRMEWRATIGWVLNINASSFAQLEQLRERGVQSGLPVTVGNASQQGGRVQALVTVRDES</sequence>
<keyword evidence="19" id="KW-1185">Reference proteome</keyword>
<dbReference type="GO" id="GO:0015627">
    <property type="term" value="C:type II protein secretion system complex"/>
    <property type="evidence" value="ECO:0007669"/>
    <property type="project" value="InterPro"/>
</dbReference>
<feature type="domain" description="GspL periplasmic" evidence="12">
    <location>
        <begin position="236"/>
        <end position="388"/>
    </location>
</feature>
<comment type="function">
    <text evidence="10">Inner membrane component of the type II secretion system required for the energy-dependent secretion of extracellular factors such as proteases and toxins from the periplasm.</text>
</comment>
<proteinExistence type="inferred from homology"/>
<evidence type="ECO:0000313" key="13">
    <source>
        <dbReference type="EMBL" id="MQT28237.1"/>
    </source>
</evidence>
<name>A0A6A7YYJ6_9PSED</name>
<accession>A0A6A7YYJ6</accession>
<dbReference type="InterPro" id="IPR007812">
    <property type="entry name" value="T2SS_protein-GspL"/>
</dbReference>
<reference evidence="17 18" key="1">
    <citation type="submission" date="2019-10" db="EMBL/GenBank/DDBJ databases">
        <title>Evaluation of single-gene subtyping targets for Pseudomonas.</title>
        <authorList>
            <person name="Reichler S.J."/>
            <person name="Orsi R.H."/>
            <person name="Wiedmann M."/>
            <person name="Martin N.H."/>
            <person name="Murphy S.I."/>
        </authorList>
    </citation>
    <scope>NUCLEOTIDE SEQUENCE</scope>
    <source>
        <strain evidence="13 19">FSL R10-0802</strain>
        <strain evidence="15 18">FSL R10-1594</strain>
        <strain evidence="16 17">FSL R10-1984</strain>
        <strain evidence="14">FSL R10-2339</strain>
    </source>
</reference>
<evidence type="ECO:0000256" key="10">
    <source>
        <dbReference type="PIRNR" id="PIRNR015761"/>
    </source>
</evidence>